<reference evidence="2 3" key="1">
    <citation type="journal article" date="2012" name="J. Bacteriol.">
        <title>Genome sequence of the human- and animal-pathogenic strain Nocardia cyriacigeorgica GUH-2.</title>
        <authorList>
            <person name="Zoropogui A."/>
            <person name="Pujic P."/>
            <person name="Normand P."/>
            <person name="Barbe V."/>
            <person name="Beaman B."/>
            <person name="Beaman L."/>
            <person name="Boiron P."/>
            <person name="Colinon C."/>
            <person name="Deredjian A."/>
            <person name="Graindorge A."/>
            <person name="Mangenot S."/>
            <person name="Nazaret S."/>
            <person name="Neto M."/>
            <person name="Petit S."/>
            <person name="Roche D."/>
            <person name="Vallenet D."/>
            <person name="Rodriguez-Nava V."/>
            <person name="Richard Y."/>
            <person name="Cournoyer B."/>
            <person name="Blaha D."/>
        </authorList>
    </citation>
    <scope>NUCLEOTIDE SEQUENCE [LARGE SCALE GENOMIC DNA]</scope>
    <source>
        <strain evidence="2 3">GUH-2</strain>
    </source>
</reference>
<feature type="region of interest" description="Disordered" evidence="1">
    <location>
        <begin position="1"/>
        <end position="131"/>
    </location>
</feature>
<dbReference type="Proteomes" id="UP000008190">
    <property type="component" value="Chromosome"/>
</dbReference>
<feature type="compositionally biased region" description="Low complexity" evidence="1">
    <location>
        <begin position="19"/>
        <end position="38"/>
    </location>
</feature>
<feature type="compositionally biased region" description="Low complexity" evidence="1">
    <location>
        <begin position="48"/>
        <end position="62"/>
    </location>
</feature>
<name>H6QYM4_NOCCG</name>
<sequence>MSRKPIMRSCWEPDEGPESEPGPGSALDPGLGPALASELEPEPESRPESAPQLEPPSESAPEPAREPGSESEPEDTGGLVLGPDSGAGEEQAVTVSTARTQSKWRMERPSRGAAQYSCHNTNRCPALPFLP</sequence>
<proteinExistence type="predicted"/>
<dbReference type="STRING" id="1127134.NOCYR_4521"/>
<dbReference type="HOGENOM" id="CLU_1925391_0_0_11"/>
<accession>H6QYM4</accession>
<keyword evidence="3" id="KW-1185">Reference proteome</keyword>
<dbReference type="KEGG" id="ncy:NOCYR_4521"/>
<organism evidence="2 3">
    <name type="scientific">Nocardia cyriacigeorgica (strain GUH-2)</name>
    <dbReference type="NCBI Taxonomy" id="1127134"/>
    <lineage>
        <taxon>Bacteria</taxon>
        <taxon>Bacillati</taxon>
        <taxon>Actinomycetota</taxon>
        <taxon>Actinomycetes</taxon>
        <taxon>Mycobacteriales</taxon>
        <taxon>Nocardiaceae</taxon>
        <taxon>Nocardia</taxon>
    </lineage>
</organism>
<evidence type="ECO:0000313" key="2">
    <source>
        <dbReference type="EMBL" id="CCF65277.1"/>
    </source>
</evidence>
<feature type="compositionally biased region" description="Polar residues" evidence="1">
    <location>
        <begin position="93"/>
        <end position="103"/>
    </location>
</feature>
<evidence type="ECO:0000313" key="3">
    <source>
        <dbReference type="Proteomes" id="UP000008190"/>
    </source>
</evidence>
<gene>
    <name evidence="2" type="ordered locus">NOCYR_4521</name>
</gene>
<evidence type="ECO:0000256" key="1">
    <source>
        <dbReference type="SAM" id="MobiDB-lite"/>
    </source>
</evidence>
<dbReference type="AlphaFoldDB" id="H6QYM4"/>
<dbReference type="EMBL" id="FO082843">
    <property type="protein sequence ID" value="CCF65277.1"/>
    <property type="molecule type" value="Genomic_DNA"/>
</dbReference>
<protein>
    <submittedName>
        <fullName evidence="2">Uncharacterized protein</fullName>
    </submittedName>
</protein>